<proteinExistence type="predicted"/>
<evidence type="ECO:0000313" key="1">
    <source>
        <dbReference type="EMBL" id="QKM68609.1"/>
    </source>
</evidence>
<name>I2N2H0_STRT9</name>
<organism evidence="1 2">
    <name type="scientific">Streptomyces tsukubensis (strain DSM 42081 / NBRC 108919 / NRRL 18488 / 9993)</name>
    <dbReference type="NCBI Taxonomy" id="1114943"/>
    <lineage>
        <taxon>Bacteria</taxon>
        <taxon>Bacillati</taxon>
        <taxon>Actinomycetota</taxon>
        <taxon>Actinomycetes</taxon>
        <taxon>Kitasatosporales</taxon>
        <taxon>Streptomycetaceae</taxon>
        <taxon>Streptomyces</taxon>
    </lineage>
</organism>
<keyword evidence="2" id="KW-1185">Reference proteome</keyword>
<reference evidence="1 2" key="1">
    <citation type="journal article" date="2012" name="J. Bacteriol.">
        <title>Draft genome of Streptomyces tsukubaensis NRRL 18488, the producer of the clinically important immunosuppressant tacrolimus (FK506).</title>
        <authorList>
            <person name="Barreiro C."/>
            <person name="Prieto C."/>
            <person name="Sola-Landa A."/>
            <person name="Solera E."/>
            <person name="Martinez-Castro M."/>
            <person name="Perez-Redondo R."/>
            <person name="Garcia-Estrada C."/>
            <person name="Aparicio J.F."/>
            <person name="Fernandez-Martinez L.T."/>
            <person name="Santos-Aberturas J."/>
            <person name="Salehi-Najafabadi Z."/>
            <person name="Rodriguez-Garcia A."/>
            <person name="Tauch A."/>
            <person name="Martin J.F."/>
        </authorList>
    </citation>
    <scope>NUCLEOTIDE SEQUENCE [LARGE SCALE GENOMIC DNA]</scope>
    <source>
        <strain evidence="2">DSM 42081 / NBRC 108919 / NRRL 18488 / 9993</strain>
    </source>
</reference>
<evidence type="ECO:0000313" key="2">
    <source>
        <dbReference type="Proteomes" id="UP000005940"/>
    </source>
</evidence>
<dbReference type="Proteomes" id="UP000005940">
    <property type="component" value="Chromosome"/>
</dbReference>
<dbReference type="EMBL" id="CP029159">
    <property type="protein sequence ID" value="QKM68609.1"/>
    <property type="molecule type" value="Genomic_DNA"/>
</dbReference>
<dbReference type="AlphaFoldDB" id="I2N2H0"/>
<accession>I2N2H0</accession>
<gene>
    <name evidence="1" type="ORF">STSU_016925</name>
</gene>
<sequence>MTHPADRPQPAPVPLPALLPAPCVPEAPDGFYDDEDTRALTVRIAPYPGMAANDVVTVHWRTRDGLHREPLRVPGHRVGAAVTVRMAGPYLSSATTLVHYEVEYVTGGTAVSEPLTLNDR</sequence>
<protein>
    <submittedName>
        <fullName evidence="1">Uncharacterized protein</fullName>
    </submittedName>
</protein>
<dbReference type="RefSeq" id="WP_006347904.1">
    <property type="nucleotide sequence ID" value="NZ_CP029159.1"/>
</dbReference>